<keyword evidence="2" id="KW-1185">Reference proteome</keyword>
<evidence type="ECO:0000313" key="2">
    <source>
        <dbReference type="Proteomes" id="UP001501319"/>
    </source>
</evidence>
<gene>
    <name evidence="1" type="ORF">GCM10009744_19700</name>
</gene>
<reference evidence="1 2" key="1">
    <citation type="journal article" date="2019" name="Int. J. Syst. Evol. Microbiol.">
        <title>The Global Catalogue of Microorganisms (GCM) 10K type strain sequencing project: providing services to taxonomists for standard genome sequencing and annotation.</title>
        <authorList>
            <consortium name="The Broad Institute Genomics Platform"/>
            <consortium name="The Broad Institute Genome Sequencing Center for Infectious Disease"/>
            <person name="Wu L."/>
            <person name="Ma J."/>
        </authorList>
    </citation>
    <scope>NUCLEOTIDE SEQUENCE [LARGE SCALE GENOMIC DNA]</scope>
    <source>
        <strain evidence="1 2">JCM 14306</strain>
    </source>
</reference>
<dbReference type="Proteomes" id="UP001501319">
    <property type="component" value="Unassembled WGS sequence"/>
</dbReference>
<sequence>MKAKDGRNTSRCLKKSCEVLVSTGSQFRIKTSKGFATITIVAVSPQGLTIGLYGDSGFGGQTSSGSAPGEFVAYNEVHISALAVSGKSAVLRLTR</sequence>
<name>A0ABN2F5D5_9ACTN</name>
<proteinExistence type="predicted"/>
<organism evidence="1 2">
    <name type="scientific">Kribbella alba</name>
    <dbReference type="NCBI Taxonomy" id="190197"/>
    <lineage>
        <taxon>Bacteria</taxon>
        <taxon>Bacillati</taxon>
        <taxon>Actinomycetota</taxon>
        <taxon>Actinomycetes</taxon>
        <taxon>Propionibacteriales</taxon>
        <taxon>Kribbellaceae</taxon>
        <taxon>Kribbella</taxon>
    </lineage>
</organism>
<dbReference type="EMBL" id="BAAANE010000004">
    <property type="protein sequence ID" value="GAA1631528.1"/>
    <property type="molecule type" value="Genomic_DNA"/>
</dbReference>
<comment type="caution">
    <text evidence="1">The sequence shown here is derived from an EMBL/GenBank/DDBJ whole genome shotgun (WGS) entry which is preliminary data.</text>
</comment>
<accession>A0ABN2F5D5</accession>
<evidence type="ECO:0000313" key="1">
    <source>
        <dbReference type="EMBL" id="GAA1631528.1"/>
    </source>
</evidence>
<protein>
    <submittedName>
        <fullName evidence="1">Uncharacterized protein</fullName>
    </submittedName>
</protein>